<accession>A0ABP6CH45</accession>
<sequence>MARYLAVPGMLVGTVNRHPDLDRLPFAVDLVGLDRIVFTLEGHRFERRSHPRWVEFARETGACCLEVIGRPWPWEYELRHDLRYTDPFLNDPETRPRAGVVIPIPRP</sequence>
<proteinExistence type="predicted"/>
<keyword evidence="2" id="KW-1185">Reference proteome</keyword>
<dbReference type="RefSeq" id="WP_344545486.1">
    <property type="nucleotide sequence ID" value="NZ_BAAATD010000008.1"/>
</dbReference>
<dbReference type="Proteomes" id="UP001501509">
    <property type="component" value="Unassembled WGS sequence"/>
</dbReference>
<evidence type="ECO:0000313" key="1">
    <source>
        <dbReference type="EMBL" id="GAA2614311.1"/>
    </source>
</evidence>
<evidence type="ECO:0000313" key="2">
    <source>
        <dbReference type="Proteomes" id="UP001501509"/>
    </source>
</evidence>
<dbReference type="EMBL" id="BAAATD010000008">
    <property type="protein sequence ID" value="GAA2614311.1"/>
    <property type="molecule type" value="Genomic_DNA"/>
</dbReference>
<comment type="caution">
    <text evidence="1">The sequence shown here is derived from an EMBL/GenBank/DDBJ whole genome shotgun (WGS) entry which is preliminary data.</text>
</comment>
<name>A0ABP6CH45_9ACTN</name>
<protein>
    <submittedName>
        <fullName evidence="1">Uncharacterized protein</fullName>
    </submittedName>
</protein>
<organism evidence="1 2">
    <name type="scientific">Actinomadura fulvescens</name>
    <dbReference type="NCBI Taxonomy" id="46160"/>
    <lineage>
        <taxon>Bacteria</taxon>
        <taxon>Bacillati</taxon>
        <taxon>Actinomycetota</taxon>
        <taxon>Actinomycetes</taxon>
        <taxon>Streptosporangiales</taxon>
        <taxon>Thermomonosporaceae</taxon>
        <taxon>Actinomadura</taxon>
    </lineage>
</organism>
<gene>
    <name evidence="1" type="ORF">GCM10010411_56540</name>
</gene>
<reference evidence="2" key="1">
    <citation type="journal article" date="2019" name="Int. J. Syst. Evol. Microbiol.">
        <title>The Global Catalogue of Microorganisms (GCM) 10K type strain sequencing project: providing services to taxonomists for standard genome sequencing and annotation.</title>
        <authorList>
            <consortium name="The Broad Institute Genomics Platform"/>
            <consortium name="The Broad Institute Genome Sequencing Center for Infectious Disease"/>
            <person name="Wu L."/>
            <person name="Ma J."/>
        </authorList>
    </citation>
    <scope>NUCLEOTIDE SEQUENCE [LARGE SCALE GENOMIC DNA]</scope>
    <source>
        <strain evidence="2">JCM 6833</strain>
    </source>
</reference>